<comment type="caution">
    <text evidence="9">The sequence shown here is derived from an EMBL/GenBank/DDBJ whole genome shotgun (WGS) entry which is preliminary data.</text>
</comment>
<feature type="domain" description="MgtC/SapB/SrpB/YhiD N-terminal" evidence="8">
    <location>
        <begin position="11"/>
        <end position="142"/>
    </location>
</feature>
<proteinExistence type="inferred from homology"/>
<feature type="transmembrane region" description="Helical" evidence="7">
    <location>
        <begin position="71"/>
        <end position="91"/>
    </location>
</feature>
<feature type="transmembrane region" description="Helical" evidence="7">
    <location>
        <begin position="39"/>
        <end position="59"/>
    </location>
</feature>
<dbReference type="InterPro" id="IPR003416">
    <property type="entry name" value="MgtC/SapB/SrpB/YhiD_fam"/>
</dbReference>
<dbReference type="Pfam" id="PF02308">
    <property type="entry name" value="MgtC"/>
    <property type="match status" value="1"/>
</dbReference>
<evidence type="ECO:0000256" key="2">
    <source>
        <dbReference type="ARBA" id="ARBA00009298"/>
    </source>
</evidence>
<feature type="transmembrane region" description="Helical" evidence="7">
    <location>
        <begin position="106"/>
        <end position="138"/>
    </location>
</feature>
<evidence type="ECO:0000256" key="6">
    <source>
        <dbReference type="ARBA" id="ARBA00023136"/>
    </source>
</evidence>
<comment type="subcellular location">
    <subcellularLocation>
        <location evidence="1">Cell membrane</location>
        <topology evidence="1">Multi-pass membrane protein</topology>
    </subcellularLocation>
</comment>
<keyword evidence="4 7" id="KW-0812">Transmembrane</keyword>
<dbReference type="InterPro" id="IPR049177">
    <property type="entry name" value="MgtC_SapB_SrpB_YhiD_N"/>
</dbReference>
<evidence type="ECO:0000313" key="9">
    <source>
        <dbReference type="EMBL" id="HEN42456.1"/>
    </source>
</evidence>
<evidence type="ECO:0000256" key="4">
    <source>
        <dbReference type="ARBA" id="ARBA00022692"/>
    </source>
</evidence>
<reference evidence="9" key="1">
    <citation type="journal article" date="2020" name="mSystems">
        <title>Genome- and Community-Level Interaction Insights into Carbon Utilization and Element Cycling Functions of Hydrothermarchaeota in Hydrothermal Sediment.</title>
        <authorList>
            <person name="Zhou Z."/>
            <person name="Liu Y."/>
            <person name="Xu W."/>
            <person name="Pan J."/>
            <person name="Luo Z.H."/>
            <person name="Li M."/>
        </authorList>
    </citation>
    <scope>NUCLEOTIDE SEQUENCE [LARGE SCALE GENOMIC DNA]</scope>
    <source>
        <strain evidence="9">SpSt-349</strain>
    </source>
</reference>
<comment type="similarity">
    <text evidence="2">Belongs to the MgtC/SapB family.</text>
</comment>
<evidence type="ECO:0000256" key="3">
    <source>
        <dbReference type="ARBA" id="ARBA00022475"/>
    </source>
</evidence>
<dbReference type="PANTHER" id="PTHR33778">
    <property type="entry name" value="PROTEIN MGTC"/>
    <property type="match status" value="1"/>
</dbReference>
<dbReference type="AlphaFoldDB" id="A0A831UCN7"/>
<sequence>MEFNMDMIGRLFLASLLGGLIGLEREIHGRPAGFRTHLLVSLGSCLFVATSIEFYRIYGNFSGVGPVGVDPARVAAQVVTGIGFLGAGAIIREGSSIRGLTTAACLWIAAAIGLSCGAGLVFVPLVVTAISLATLLLLKRVEGALHRDSYNSIKVWSEDRGGQLERLEQILKAAKLDVIDLNVEKDVEAARIYFEFEVKFSKRGTKSGIVDTLVAVDGVRKVRLD</sequence>
<dbReference type="GO" id="GO:0005886">
    <property type="term" value="C:plasma membrane"/>
    <property type="evidence" value="ECO:0007669"/>
    <property type="project" value="UniProtKB-SubCell"/>
</dbReference>
<dbReference type="EMBL" id="DSOV01000040">
    <property type="protein sequence ID" value="HEN42456.1"/>
    <property type="molecule type" value="Genomic_DNA"/>
</dbReference>
<organism evidence="9">
    <name type="scientific">Geobacter metallireducens</name>
    <dbReference type="NCBI Taxonomy" id="28232"/>
    <lineage>
        <taxon>Bacteria</taxon>
        <taxon>Pseudomonadati</taxon>
        <taxon>Thermodesulfobacteriota</taxon>
        <taxon>Desulfuromonadia</taxon>
        <taxon>Geobacterales</taxon>
        <taxon>Geobacteraceae</taxon>
        <taxon>Geobacter</taxon>
    </lineage>
</organism>
<keyword evidence="5 7" id="KW-1133">Transmembrane helix</keyword>
<gene>
    <name evidence="9" type="ORF">ENQ87_08770</name>
</gene>
<protein>
    <submittedName>
        <fullName evidence="9">MgtC/SapB family protein</fullName>
    </submittedName>
</protein>
<dbReference type="PANTHER" id="PTHR33778:SF1">
    <property type="entry name" value="MAGNESIUM TRANSPORTER YHID-RELATED"/>
    <property type="match status" value="1"/>
</dbReference>
<dbReference type="PRINTS" id="PR01837">
    <property type="entry name" value="MGTCSAPBPROT"/>
</dbReference>
<evidence type="ECO:0000259" key="8">
    <source>
        <dbReference type="Pfam" id="PF02308"/>
    </source>
</evidence>
<name>A0A831UCN7_GEOME</name>
<accession>A0A831UCN7</accession>
<keyword evidence="3" id="KW-1003">Cell membrane</keyword>
<evidence type="ECO:0000256" key="1">
    <source>
        <dbReference type="ARBA" id="ARBA00004651"/>
    </source>
</evidence>
<evidence type="ECO:0000256" key="5">
    <source>
        <dbReference type="ARBA" id="ARBA00022989"/>
    </source>
</evidence>
<keyword evidence="6 7" id="KW-0472">Membrane</keyword>
<evidence type="ECO:0000256" key="7">
    <source>
        <dbReference type="SAM" id="Phobius"/>
    </source>
</evidence>